<name>A0ABR6FN18_9BURK</name>
<sequence length="73" mass="8035">MIQIAQWAAWATETDAAPCCSLAKLKWDLRNGFLLPMPFLSSINRSDGLDASSPEQTNDIHISASMHYHGSTD</sequence>
<gene>
    <name evidence="1" type="ORF">FHX59_002606</name>
</gene>
<comment type="caution">
    <text evidence="1">The sequence shown here is derived from an EMBL/GenBank/DDBJ whole genome shotgun (WGS) entry which is preliminary data.</text>
</comment>
<dbReference type="Proteomes" id="UP000533533">
    <property type="component" value="Unassembled WGS sequence"/>
</dbReference>
<dbReference type="RefSeq" id="WP_133253669.1">
    <property type="nucleotide sequence ID" value="NZ_JACHVZ010000006.1"/>
</dbReference>
<evidence type="ECO:0000313" key="2">
    <source>
        <dbReference type="Proteomes" id="UP000533533"/>
    </source>
</evidence>
<protein>
    <submittedName>
        <fullName evidence="1">Uncharacterized protein</fullName>
    </submittedName>
</protein>
<reference evidence="1 2" key="1">
    <citation type="submission" date="2020-08" db="EMBL/GenBank/DDBJ databases">
        <title>Genomic Encyclopedia of Type Strains, Phase IV (KMG-V): Genome sequencing to study the core and pangenomes of soil and plant-associated prokaryotes.</title>
        <authorList>
            <person name="Whitman W."/>
        </authorList>
    </citation>
    <scope>NUCLEOTIDE SEQUENCE [LARGE SCALE GENOMIC DNA]</scope>
    <source>
        <strain evidence="1 2">SRMrh-85</strain>
    </source>
</reference>
<accession>A0ABR6FN18</accession>
<proteinExistence type="predicted"/>
<organism evidence="1 2">
    <name type="scientific">Paraburkholderia silvatlantica</name>
    <dbReference type="NCBI Taxonomy" id="321895"/>
    <lineage>
        <taxon>Bacteria</taxon>
        <taxon>Pseudomonadati</taxon>
        <taxon>Pseudomonadota</taxon>
        <taxon>Betaproteobacteria</taxon>
        <taxon>Burkholderiales</taxon>
        <taxon>Burkholderiaceae</taxon>
        <taxon>Paraburkholderia</taxon>
    </lineage>
</organism>
<dbReference type="EMBL" id="JACHVZ010000006">
    <property type="protein sequence ID" value="MBB2928185.1"/>
    <property type="molecule type" value="Genomic_DNA"/>
</dbReference>
<keyword evidence="2" id="KW-1185">Reference proteome</keyword>
<evidence type="ECO:0000313" key="1">
    <source>
        <dbReference type="EMBL" id="MBB2928185.1"/>
    </source>
</evidence>